<name>A0A2P2LKE4_RHIMU</name>
<protein>
    <submittedName>
        <fullName evidence="1">Protein Dr1 homolog isoform X1</fullName>
    </submittedName>
</protein>
<dbReference type="EMBL" id="GGEC01037949">
    <property type="protein sequence ID" value="MBX18433.1"/>
    <property type="molecule type" value="Transcribed_RNA"/>
</dbReference>
<reference evidence="1" key="1">
    <citation type="submission" date="2018-02" db="EMBL/GenBank/DDBJ databases">
        <title>Rhizophora mucronata_Transcriptome.</title>
        <authorList>
            <person name="Meera S.P."/>
            <person name="Sreeshan A."/>
            <person name="Augustine A."/>
        </authorList>
    </citation>
    <scope>NUCLEOTIDE SEQUENCE</scope>
    <source>
        <tissue evidence="1">Leaf</tissue>
    </source>
</reference>
<organism evidence="1">
    <name type="scientific">Rhizophora mucronata</name>
    <name type="common">Asiatic mangrove</name>
    <dbReference type="NCBI Taxonomy" id="61149"/>
    <lineage>
        <taxon>Eukaryota</taxon>
        <taxon>Viridiplantae</taxon>
        <taxon>Streptophyta</taxon>
        <taxon>Embryophyta</taxon>
        <taxon>Tracheophyta</taxon>
        <taxon>Spermatophyta</taxon>
        <taxon>Magnoliopsida</taxon>
        <taxon>eudicotyledons</taxon>
        <taxon>Gunneridae</taxon>
        <taxon>Pentapetalae</taxon>
        <taxon>rosids</taxon>
        <taxon>fabids</taxon>
        <taxon>Malpighiales</taxon>
        <taxon>Rhizophoraceae</taxon>
        <taxon>Rhizophora</taxon>
    </lineage>
</organism>
<sequence>MPRRGLLLSRSIELAGSNTMLKMLTTKSKNQFTLKLHNYITYTTLNQKILCISCNTNIWW</sequence>
<dbReference type="AlphaFoldDB" id="A0A2P2LKE4"/>
<proteinExistence type="predicted"/>
<accession>A0A2P2LKE4</accession>
<evidence type="ECO:0000313" key="1">
    <source>
        <dbReference type="EMBL" id="MBX18433.1"/>
    </source>
</evidence>